<sequence>MQFDHQRFDTEITKTHRLFPYVIKEHRNRWYVVGWQLDYQAARVFGLDRVMGDSIQLTDESCDTPPFDANAYFYQALGVAAYDEPAQEVILSFTRKQGLHFRAQPFFQFLDDDILVDTEDEFRVKLMIIVNNELIYELARLGNSVRVITPKPLVDKLTTFLREALHQYQ</sequence>
<proteinExistence type="predicted"/>
<name>A0A6M0IIF9_9BACT</name>
<dbReference type="InterPro" id="IPR051534">
    <property type="entry name" value="CBASS_pafABC_assoc_protein"/>
</dbReference>
<gene>
    <name evidence="2" type="ORF">GK091_13920</name>
</gene>
<organism evidence="2 3">
    <name type="scientific">Spirosoma agri</name>
    <dbReference type="NCBI Taxonomy" id="1987381"/>
    <lineage>
        <taxon>Bacteria</taxon>
        <taxon>Pseudomonadati</taxon>
        <taxon>Bacteroidota</taxon>
        <taxon>Cytophagia</taxon>
        <taxon>Cytophagales</taxon>
        <taxon>Cytophagaceae</taxon>
        <taxon>Spirosoma</taxon>
    </lineage>
</organism>
<evidence type="ECO:0000313" key="2">
    <source>
        <dbReference type="EMBL" id="NEU67984.1"/>
    </source>
</evidence>
<feature type="domain" description="WYL" evidence="1">
    <location>
        <begin position="3"/>
        <end position="50"/>
    </location>
</feature>
<dbReference type="InterPro" id="IPR026881">
    <property type="entry name" value="WYL_dom"/>
</dbReference>
<protein>
    <submittedName>
        <fullName evidence="2">WYL domain-containing protein</fullName>
    </submittedName>
</protein>
<dbReference type="Pfam" id="PF13280">
    <property type="entry name" value="WYL"/>
    <property type="match status" value="1"/>
</dbReference>
<dbReference type="AlphaFoldDB" id="A0A6M0IIF9"/>
<comment type="caution">
    <text evidence="2">The sequence shown here is derived from an EMBL/GenBank/DDBJ whole genome shotgun (WGS) entry which is preliminary data.</text>
</comment>
<keyword evidence="3" id="KW-1185">Reference proteome</keyword>
<evidence type="ECO:0000313" key="3">
    <source>
        <dbReference type="Proteomes" id="UP000477386"/>
    </source>
</evidence>
<accession>A0A6M0IIF9</accession>
<reference evidence="2 3" key="1">
    <citation type="submission" date="2020-02" db="EMBL/GenBank/DDBJ databases">
        <title>Draft genome sequence of two Spirosoma agri KCTC 52727 and Spirosoma terrae KCTC 52035.</title>
        <authorList>
            <person name="Rojas J."/>
            <person name="Ambika Manirajan B."/>
            <person name="Ratering S."/>
            <person name="Suarez C."/>
            <person name="Schnell S."/>
        </authorList>
    </citation>
    <scope>NUCLEOTIDE SEQUENCE [LARGE SCALE GENOMIC DNA]</scope>
    <source>
        <strain evidence="2 3">KCTC 52727</strain>
    </source>
</reference>
<dbReference type="PROSITE" id="PS52050">
    <property type="entry name" value="WYL"/>
    <property type="match status" value="1"/>
</dbReference>
<dbReference type="EMBL" id="JAAGNZ010000001">
    <property type="protein sequence ID" value="NEU67984.1"/>
    <property type="molecule type" value="Genomic_DNA"/>
</dbReference>
<evidence type="ECO:0000259" key="1">
    <source>
        <dbReference type="Pfam" id="PF13280"/>
    </source>
</evidence>
<dbReference type="PANTHER" id="PTHR34580">
    <property type="match status" value="1"/>
</dbReference>
<dbReference type="Proteomes" id="UP000477386">
    <property type="component" value="Unassembled WGS sequence"/>
</dbReference>
<dbReference type="PANTHER" id="PTHR34580:SF3">
    <property type="entry name" value="PROTEIN PAFB"/>
    <property type="match status" value="1"/>
</dbReference>
<dbReference type="RefSeq" id="WP_164039062.1">
    <property type="nucleotide sequence ID" value="NZ_JAAGNZ010000001.1"/>
</dbReference>